<accession>A0ABV2TSK8</accession>
<dbReference type="SUPFAM" id="SSF51735">
    <property type="entry name" value="NAD(P)-binding Rossmann-fold domains"/>
    <property type="match status" value="1"/>
</dbReference>
<reference evidence="4 5" key="1">
    <citation type="submission" date="2024-07" db="EMBL/GenBank/DDBJ databases">
        <title>The genome sequence of type strain Sediminicola luteus GDMCC 1.2596T.</title>
        <authorList>
            <person name="Liu Y."/>
        </authorList>
    </citation>
    <scope>NUCLEOTIDE SEQUENCE [LARGE SCALE GENOMIC DNA]</scope>
    <source>
        <strain evidence="4 5">GDMCC 1.2596</strain>
    </source>
</reference>
<dbReference type="Gene3D" id="3.40.50.720">
    <property type="entry name" value="NAD(P)-binding Rossmann-like Domain"/>
    <property type="match status" value="1"/>
</dbReference>
<dbReference type="PRINTS" id="PR00081">
    <property type="entry name" value="GDHRDH"/>
</dbReference>
<dbReference type="InterPro" id="IPR002347">
    <property type="entry name" value="SDR_fam"/>
</dbReference>
<comment type="caution">
    <text evidence="4">The sequence shown here is derived from an EMBL/GenBank/DDBJ whole genome shotgun (WGS) entry which is preliminary data.</text>
</comment>
<proteinExistence type="inferred from homology"/>
<dbReference type="PANTHER" id="PTHR44196">
    <property type="entry name" value="DEHYDROGENASE/REDUCTASE SDR FAMILY MEMBER 7B"/>
    <property type="match status" value="1"/>
</dbReference>
<evidence type="ECO:0000256" key="3">
    <source>
        <dbReference type="RuleBase" id="RU000363"/>
    </source>
</evidence>
<evidence type="ECO:0000256" key="2">
    <source>
        <dbReference type="ARBA" id="ARBA00023002"/>
    </source>
</evidence>
<evidence type="ECO:0000313" key="4">
    <source>
        <dbReference type="EMBL" id="MET7028251.1"/>
    </source>
</evidence>
<dbReference type="InterPro" id="IPR036291">
    <property type="entry name" value="NAD(P)-bd_dom_sf"/>
</dbReference>
<dbReference type="PRINTS" id="PR00080">
    <property type="entry name" value="SDRFAMILY"/>
</dbReference>
<organism evidence="4 5">
    <name type="scientific">Sediminicola luteus</name>
    <dbReference type="NCBI Taxonomy" id="319238"/>
    <lineage>
        <taxon>Bacteria</taxon>
        <taxon>Pseudomonadati</taxon>
        <taxon>Bacteroidota</taxon>
        <taxon>Flavobacteriia</taxon>
        <taxon>Flavobacteriales</taxon>
        <taxon>Flavobacteriaceae</taxon>
        <taxon>Sediminicola</taxon>
    </lineage>
</organism>
<dbReference type="Pfam" id="PF00106">
    <property type="entry name" value="adh_short"/>
    <property type="match status" value="1"/>
</dbReference>
<evidence type="ECO:0000313" key="5">
    <source>
        <dbReference type="Proteomes" id="UP001549773"/>
    </source>
</evidence>
<dbReference type="Proteomes" id="UP001549773">
    <property type="component" value="Unassembled WGS sequence"/>
</dbReference>
<keyword evidence="2" id="KW-0560">Oxidoreductase</keyword>
<sequence>MGNGFFKNKVAIVSGSSMGIGKAIAHELLNLGAKVVLNGRDRQRLERAAMELKELGYETMPVVADIRFPAQCKKLIDSAVATYGGLDILVNNAGISSRGSVEDMADSNYKIIAETNFNGAAHLSKYAIPHLKISKGHIIFINSVASFRGMPYNAAYSTSKMAQAGLAEALRIELSDNGVHVGITYVGFTENDPKKTILDMDGSWIYLPKRTNEKLDTREHVAKSVCVQIAMRKDSITLTGLGHLARVITRYFPLLGHWVLWWNRAKIKNEYTMIGGARAEVQRSKVPHRDVEELI</sequence>
<keyword evidence="5" id="KW-1185">Reference proteome</keyword>
<comment type="similarity">
    <text evidence="1 3">Belongs to the short-chain dehydrogenases/reductases (SDR) family.</text>
</comment>
<gene>
    <name evidence="4" type="ORF">ABXZ32_02540</name>
</gene>
<protein>
    <submittedName>
        <fullName evidence="4">SDR family oxidoreductase</fullName>
    </submittedName>
</protein>
<evidence type="ECO:0000256" key="1">
    <source>
        <dbReference type="ARBA" id="ARBA00006484"/>
    </source>
</evidence>
<dbReference type="PANTHER" id="PTHR44196:SF1">
    <property type="entry name" value="DEHYDROGENASE_REDUCTASE SDR FAMILY MEMBER 7B"/>
    <property type="match status" value="1"/>
</dbReference>
<dbReference type="RefSeq" id="WP_354617112.1">
    <property type="nucleotide sequence ID" value="NZ_JBEWYP010000001.1"/>
</dbReference>
<name>A0ABV2TSK8_9FLAO</name>
<dbReference type="NCBIfam" id="NF004825">
    <property type="entry name" value="PRK06181.1"/>
    <property type="match status" value="1"/>
</dbReference>
<dbReference type="EMBL" id="JBEWYP010000001">
    <property type="protein sequence ID" value="MET7028251.1"/>
    <property type="molecule type" value="Genomic_DNA"/>
</dbReference>